<dbReference type="InterPro" id="IPR005607">
    <property type="entry name" value="BSD_dom"/>
</dbReference>
<sequence>MSWLARSLANSLRLDDDDGGDDDADSENDVAPNTPYDPSPAKCIQEESVERTEIQDEGDETQTRGVKEDLSELKQTLTRQLWGVATFLAPAPTSNDRPPSNLNQFEASDRSNEADHSDSEEVSGIRQDFTEIGGRFRSGVTEISKMATNYLPFGSEENEVENDEGNETHGEELEIEEPDDWGPEAIGITDEVLAFARNIAMHPETWLDFPLDEEDDLDDFDMSDAQCEHALAIEQLAPRLAALRIELCPCHMTESYFWKVYFVLLHSRLDKHDAEILSTPQVMEARALWMQELHKQTKPENDWFGQGTYHANDGAVLHEKFEYGRTFNFEPATSMATDYETQKHPVVSADMEFIDKSVIEEKPVTKIVNKDVLASQSSKVLVPNYEDDEDDWPDEEDSDLGSYKATFPTGNEEDISFSDLEDDANSTIPIKSKMLSKGSETSTSKT</sequence>
<evidence type="ECO:0000313" key="3">
    <source>
        <dbReference type="EMBL" id="OAY23060.1"/>
    </source>
</evidence>
<dbReference type="SMART" id="SM00751">
    <property type="entry name" value="BSD"/>
    <property type="match status" value="1"/>
</dbReference>
<comment type="caution">
    <text evidence="3">The sequence shown here is derived from an EMBL/GenBank/DDBJ whole genome shotgun (WGS) entry which is preliminary data.</text>
</comment>
<dbReference type="Gramene" id="Manes.18G048500.3.v8.1">
    <property type="protein sequence ID" value="Manes.18G048500.3.v8.1.CDS"/>
    <property type="gene ID" value="Manes.18G048500.v8.1"/>
</dbReference>
<feature type="compositionally biased region" description="Acidic residues" evidence="1">
    <location>
        <begin position="411"/>
        <end position="423"/>
    </location>
</feature>
<dbReference type="PANTHER" id="PTHR31923">
    <property type="entry name" value="BSD DOMAIN-CONTAINING PROTEIN"/>
    <property type="match status" value="1"/>
</dbReference>
<keyword evidence="4" id="KW-1185">Reference proteome</keyword>
<feature type="region of interest" description="Disordered" evidence="1">
    <location>
        <begin position="1"/>
        <end position="69"/>
    </location>
</feature>
<dbReference type="InterPro" id="IPR035925">
    <property type="entry name" value="BSD_dom_sf"/>
</dbReference>
<dbReference type="EMBL" id="CM004404">
    <property type="protein sequence ID" value="OAY23060.1"/>
    <property type="molecule type" value="Genomic_DNA"/>
</dbReference>
<feature type="domain" description="BSD" evidence="2">
    <location>
        <begin position="217"/>
        <end position="269"/>
    </location>
</feature>
<protein>
    <recommendedName>
        <fullName evidence="2">BSD domain-containing protein</fullName>
    </recommendedName>
</protein>
<feature type="compositionally biased region" description="Polar residues" evidence="1">
    <location>
        <begin position="92"/>
        <end position="106"/>
    </location>
</feature>
<evidence type="ECO:0000256" key="1">
    <source>
        <dbReference type="SAM" id="MobiDB-lite"/>
    </source>
</evidence>
<feature type="compositionally biased region" description="Basic and acidic residues" evidence="1">
    <location>
        <begin position="107"/>
        <end position="119"/>
    </location>
</feature>
<gene>
    <name evidence="3" type="ORF">MANES_18G048500v8</name>
</gene>
<feature type="region of interest" description="Disordered" evidence="1">
    <location>
        <begin position="381"/>
        <end position="423"/>
    </location>
</feature>
<dbReference type="AlphaFoldDB" id="A0A2C9U1I2"/>
<dbReference type="OrthoDB" id="2021158at2759"/>
<feature type="compositionally biased region" description="Acidic residues" evidence="1">
    <location>
        <begin position="15"/>
        <end position="28"/>
    </location>
</feature>
<dbReference type="Gene3D" id="1.10.3970.10">
    <property type="entry name" value="BSD domain"/>
    <property type="match status" value="1"/>
</dbReference>
<dbReference type="PANTHER" id="PTHR31923:SF27">
    <property type="entry name" value="BSD DOMAIN-CONTAINING PROTEIN"/>
    <property type="match status" value="1"/>
</dbReference>
<feature type="compositionally biased region" description="Basic and acidic residues" evidence="1">
    <location>
        <begin position="44"/>
        <end position="54"/>
    </location>
</feature>
<dbReference type="PROSITE" id="PS50858">
    <property type="entry name" value="BSD"/>
    <property type="match status" value="1"/>
</dbReference>
<reference evidence="4" key="1">
    <citation type="journal article" date="2016" name="Nat. Biotechnol.">
        <title>Sequencing wild and cultivated cassava and related species reveals extensive interspecific hybridization and genetic diversity.</title>
        <authorList>
            <person name="Bredeson J.V."/>
            <person name="Lyons J.B."/>
            <person name="Prochnik S.E."/>
            <person name="Wu G.A."/>
            <person name="Ha C.M."/>
            <person name="Edsinger-Gonzales E."/>
            <person name="Grimwood J."/>
            <person name="Schmutz J."/>
            <person name="Rabbi I.Y."/>
            <person name="Egesi C."/>
            <person name="Nauluvula P."/>
            <person name="Lebot V."/>
            <person name="Ndunguru J."/>
            <person name="Mkamilo G."/>
            <person name="Bart R.S."/>
            <person name="Setter T.L."/>
            <person name="Gleadow R.M."/>
            <person name="Kulakow P."/>
            <person name="Ferguson M.E."/>
            <person name="Rounsley S."/>
            <person name="Rokhsar D.S."/>
        </authorList>
    </citation>
    <scope>NUCLEOTIDE SEQUENCE [LARGE SCALE GENOMIC DNA]</scope>
    <source>
        <strain evidence="4">cv. AM560-2</strain>
    </source>
</reference>
<feature type="compositionally biased region" description="Acidic residues" evidence="1">
    <location>
        <begin position="385"/>
        <end position="399"/>
    </location>
</feature>
<dbReference type="Proteomes" id="UP000091857">
    <property type="component" value="Chromosome 18"/>
</dbReference>
<dbReference type="Pfam" id="PF03909">
    <property type="entry name" value="BSD"/>
    <property type="match status" value="1"/>
</dbReference>
<feature type="region of interest" description="Disordered" evidence="1">
    <location>
        <begin position="89"/>
        <end position="127"/>
    </location>
</feature>
<dbReference type="OMA" id="CHMTESY"/>
<organism evidence="3 4">
    <name type="scientific">Manihot esculenta</name>
    <name type="common">Cassava</name>
    <name type="synonym">Jatropha manihot</name>
    <dbReference type="NCBI Taxonomy" id="3983"/>
    <lineage>
        <taxon>Eukaryota</taxon>
        <taxon>Viridiplantae</taxon>
        <taxon>Streptophyta</taxon>
        <taxon>Embryophyta</taxon>
        <taxon>Tracheophyta</taxon>
        <taxon>Spermatophyta</taxon>
        <taxon>Magnoliopsida</taxon>
        <taxon>eudicotyledons</taxon>
        <taxon>Gunneridae</taxon>
        <taxon>Pentapetalae</taxon>
        <taxon>rosids</taxon>
        <taxon>fabids</taxon>
        <taxon>Malpighiales</taxon>
        <taxon>Euphorbiaceae</taxon>
        <taxon>Crotonoideae</taxon>
        <taxon>Manihoteae</taxon>
        <taxon>Manihot</taxon>
    </lineage>
</organism>
<dbReference type="SUPFAM" id="SSF140383">
    <property type="entry name" value="BSD domain-like"/>
    <property type="match status" value="1"/>
</dbReference>
<proteinExistence type="predicted"/>
<accession>A0A2C9U1I2</accession>
<name>A0A2C9U1I2_MANES</name>
<feature type="region of interest" description="Disordered" evidence="1">
    <location>
        <begin position="152"/>
        <end position="174"/>
    </location>
</feature>
<evidence type="ECO:0000313" key="4">
    <source>
        <dbReference type="Proteomes" id="UP000091857"/>
    </source>
</evidence>
<evidence type="ECO:0000259" key="2">
    <source>
        <dbReference type="PROSITE" id="PS50858"/>
    </source>
</evidence>
<feature type="compositionally biased region" description="Acidic residues" evidence="1">
    <location>
        <begin position="156"/>
        <end position="165"/>
    </location>
</feature>